<protein>
    <submittedName>
        <fullName evidence="1">Uncharacterized protein</fullName>
    </submittedName>
</protein>
<sequence length="64" mass="7067">MTGRDADKGKTVFSVVCPVSLVEIDVWPYEGSARSIIEWGLRDETFFNLRAGGVFRIGAGYRLG</sequence>
<accession>A0A7W6FHP5</accession>
<dbReference type="Proteomes" id="UP000545490">
    <property type="component" value="Unassembled WGS sequence"/>
</dbReference>
<evidence type="ECO:0000313" key="1">
    <source>
        <dbReference type="EMBL" id="MBB3914120.1"/>
    </source>
</evidence>
<dbReference type="AlphaFoldDB" id="A0A7W6FHP5"/>
<dbReference type="RefSeq" id="WP_164737474.1">
    <property type="nucleotide sequence ID" value="NZ_JACIDG010000003.1"/>
</dbReference>
<gene>
    <name evidence="1" type="ORF">GGQ65_001390</name>
</gene>
<dbReference type="EMBL" id="JACIDG010000003">
    <property type="protein sequence ID" value="MBB3914120.1"/>
    <property type="molecule type" value="Genomic_DNA"/>
</dbReference>
<organism evidence="1 2">
    <name type="scientific">Rhizobium fabae</name>
    <dbReference type="NCBI Taxonomy" id="573179"/>
    <lineage>
        <taxon>Bacteria</taxon>
        <taxon>Pseudomonadati</taxon>
        <taxon>Pseudomonadota</taxon>
        <taxon>Alphaproteobacteria</taxon>
        <taxon>Hyphomicrobiales</taxon>
        <taxon>Rhizobiaceae</taxon>
        <taxon>Rhizobium/Agrobacterium group</taxon>
        <taxon>Rhizobium</taxon>
    </lineage>
</organism>
<reference evidence="1 2" key="1">
    <citation type="submission" date="2020-08" db="EMBL/GenBank/DDBJ databases">
        <title>Genomic Encyclopedia of Type Strains, Phase IV (KMG-IV): sequencing the most valuable type-strain genomes for metagenomic binning, comparative biology and taxonomic classification.</title>
        <authorList>
            <person name="Goeker M."/>
        </authorList>
    </citation>
    <scope>NUCLEOTIDE SEQUENCE [LARGE SCALE GENOMIC DNA]</scope>
    <source>
        <strain evidence="1 2">DSM 19331</strain>
    </source>
</reference>
<proteinExistence type="predicted"/>
<name>A0A7W6FHP5_9HYPH</name>
<comment type="caution">
    <text evidence="1">The sequence shown here is derived from an EMBL/GenBank/DDBJ whole genome shotgun (WGS) entry which is preliminary data.</text>
</comment>
<evidence type="ECO:0000313" key="2">
    <source>
        <dbReference type="Proteomes" id="UP000545490"/>
    </source>
</evidence>